<dbReference type="PaxDb" id="3880-AES81803"/>
<accession>G7L1R2</accession>
<dbReference type="Proteomes" id="UP000002051">
    <property type="component" value="Unassembled WGS sequence"/>
</dbReference>
<protein>
    <submittedName>
        <fullName evidence="1 2">Uncharacterized protein</fullName>
    </submittedName>
</protein>
<keyword evidence="3" id="KW-1185">Reference proteome</keyword>
<organism evidence="1 3">
    <name type="scientific">Medicago truncatula</name>
    <name type="common">Barrel medic</name>
    <name type="synonym">Medicago tribuloides</name>
    <dbReference type="NCBI Taxonomy" id="3880"/>
    <lineage>
        <taxon>Eukaryota</taxon>
        <taxon>Viridiplantae</taxon>
        <taxon>Streptophyta</taxon>
        <taxon>Embryophyta</taxon>
        <taxon>Tracheophyta</taxon>
        <taxon>Spermatophyta</taxon>
        <taxon>Magnoliopsida</taxon>
        <taxon>eudicotyledons</taxon>
        <taxon>Gunneridae</taxon>
        <taxon>Pentapetalae</taxon>
        <taxon>rosids</taxon>
        <taxon>fabids</taxon>
        <taxon>Fabales</taxon>
        <taxon>Fabaceae</taxon>
        <taxon>Papilionoideae</taxon>
        <taxon>50 kb inversion clade</taxon>
        <taxon>NPAAA clade</taxon>
        <taxon>Hologalegina</taxon>
        <taxon>IRL clade</taxon>
        <taxon>Trifolieae</taxon>
        <taxon>Medicago</taxon>
    </lineage>
</organism>
<reference evidence="1 3" key="1">
    <citation type="journal article" date="2011" name="Nature">
        <title>The Medicago genome provides insight into the evolution of rhizobial symbioses.</title>
        <authorList>
            <person name="Young N.D."/>
            <person name="Debelle F."/>
            <person name="Oldroyd G.E."/>
            <person name="Geurts R."/>
            <person name="Cannon S.B."/>
            <person name="Udvardi M.K."/>
            <person name="Benedito V.A."/>
            <person name="Mayer K.F."/>
            <person name="Gouzy J."/>
            <person name="Schoof H."/>
            <person name="Van de Peer Y."/>
            <person name="Proost S."/>
            <person name="Cook D.R."/>
            <person name="Meyers B.C."/>
            <person name="Spannagl M."/>
            <person name="Cheung F."/>
            <person name="De Mita S."/>
            <person name="Krishnakumar V."/>
            <person name="Gundlach H."/>
            <person name="Zhou S."/>
            <person name="Mudge J."/>
            <person name="Bharti A.K."/>
            <person name="Murray J.D."/>
            <person name="Naoumkina M.A."/>
            <person name="Rosen B."/>
            <person name="Silverstein K.A."/>
            <person name="Tang H."/>
            <person name="Rombauts S."/>
            <person name="Zhao P.X."/>
            <person name="Zhou P."/>
            <person name="Barbe V."/>
            <person name="Bardou P."/>
            <person name="Bechner M."/>
            <person name="Bellec A."/>
            <person name="Berger A."/>
            <person name="Berges H."/>
            <person name="Bidwell S."/>
            <person name="Bisseling T."/>
            <person name="Choisne N."/>
            <person name="Couloux A."/>
            <person name="Denny R."/>
            <person name="Deshpande S."/>
            <person name="Dai X."/>
            <person name="Doyle J.J."/>
            <person name="Dudez A.M."/>
            <person name="Farmer A.D."/>
            <person name="Fouteau S."/>
            <person name="Franken C."/>
            <person name="Gibelin C."/>
            <person name="Gish J."/>
            <person name="Goldstein S."/>
            <person name="Gonzalez A.J."/>
            <person name="Green P.J."/>
            <person name="Hallab A."/>
            <person name="Hartog M."/>
            <person name="Hua A."/>
            <person name="Humphray S.J."/>
            <person name="Jeong D.H."/>
            <person name="Jing Y."/>
            <person name="Jocker A."/>
            <person name="Kenton S.M."/>
            <person name="Kim D.J."/>
            <person name="Klee K."/>
            <person name="Lai H."/>
            <person name="Lang C."/>
            <person name="Lin S."/>
            <person name="Macmil S.L."/>
            <person name="Magdelenat G."/>
            <person name="Matthews L."/>
            <person name="McCorrison J."/>
            <person name="Monaghan E.L."/>
            <person name="Mun J.H."/>
            <person name="Najar F.Z."/>
            <person name="Nicholson C."/>
            <person name="Noirot C."/>
            <person name="O'Bleness M."/>
            <person name="Paule C.R."/>
            <person name="Poulain J."/>
            <person name="Prion F."/>
            <person name="Qin B."/>
            <person name="Qu C."/>
            <person name="Retzel E.F."/>
            <person name="Riddle C."/>
            <person name="Sallet E."/>
            <person name="Samain S."/>
            <person name="Samson N."/>
            <person name="Sanders I."/>
            <person name="Saurat O."/>
            <person name="Scarpelli C."/>
            <person name="Schiex T."/>
            <person name="Segurens B."/>
            <person name="Severin A.J."/>
            <person name="Sherrier D.J."/>
            <person name="Shi R."/>
            <person name="Sims S."/>
            <person name="Singer S.R."/>
            <person name="Sinharoy S."/>
            <person name="Sterck L."/>
            <person name="Viollet A."/>
            <person name="Wang B.B."/>
            <person name="Wang K."/>
            <person name="Wang M."/>
            <person name="Wang X."/>
            <person name="Warfsmann J."/>
            <person name="Weissenbach J."/>
            <person name="White D.D."/>
            <person name="White J.D."/>
            <person name="Wiley G.B."/>
            <person name="Wincker P."/>
            <person name="Xing Y."/>
            <person name="Yang L."/>
            <person name="Yao Z."/>
            <person name="Ying F."/>
            <person name="Zhai J."/>
            <person name="Zhou L."/>
            <person name="Zuber A."/>
            <person name="Denarie J."/>
            <person name="Dixon R.A."/>
            <person name="May G.D."/>
            <person name="Schwartz D.C."/>
            <person name="Rogers J."/>
            <person name="Quetier F."/>
            <person name="Town C.D."/>
            <person name="Roe B.A."/>
        </authorList>
    </citation>
    <scope>NUCLEOTIDE SEQUENCE [LARGE SCALE GENOMIC DNA]</scope>
    <source>
        <strain evidence="1">A17</strain>
        <strain evidence="2 3">cv. Jemalong A17</strain>
    </source>
</reference>
<dbReference type="EMBL" id="CM001223">
    <property type="protein sequence ID" value="AES81803.1"/>
    <property type="molecule type" value="Genomic_DNA"/>
</dbReference>
<gene>
    <name evidence="1" type="ordered locus">MTR_7g100750</name>
</gene>
<reference evidence="2" key="3">
    <citation type="submission" date="2015-04" db="UniProtKB">
        <authorList>
            <consortium name="EnsemblPlants"/>
        </authorList>
    </citation>
    <scope>IDENTIFICATION</scope>
    <source>
        <strain evidence="2">cv. Jemalong A17</strain>
    </source>
</reference>
<proteinExistence type="predicted"/>
<reference evidence="1 3" key="2">
    <citation type="journal article" date="2014" name="BMC Genomics">
        <title>An improved genome release (version Mt4.0) for the model legume Medicago truncatula.</title>
        <authorList>
            <person name="Tang H."/>
            <person name="Krishnakumar V."/>
            <person name="Bidwell S."/>
            <person name="Rosen B."/>
            <person name="Chan A."/>
            <person name="Zhou S."/>
            <person name="Gentzbittel L."/>
            <person name="Childs K.L."/>
            <person name="Yandell M."/>
            <person name="Gundlach H."/>
            <person name="Mayer K.F."/>
            <person name="Schwartz D.C."/>
            <person name="Town C.D."/>
        </authorList>
    </citation>
    <scope>GENOME REANNOTATION</scope>
    <source>
        <strain evidence="2 3">cv. Jemalong A17</strain>
    </source>
</reference>
<dbReference type="AlphaFoldDB" id="G7L1R2"/>
<evidence type="ECO:0000313" key="3">
    <source>
        <dbReference type="Proteomes" id="UP000002051"/>
    </source>
</evidence>
<evidence type="ECO:0000313" key="1">
    <source>
        <dbReference type="EMBL" id="AES81803.1"/>
    </source>
</evidence>
<sequence>MKEKTNNSTLTAEGAKTYFIRVSQPYQMWEQQFSFIMGPTNKDCTHKLCLLPFARL</sequence>
<dbReference type="EnsemblPlants" id="AES81803">
    <property type="protein sequence ID" value="AES81803"/>
    <property type="gene ID" value="MTR_7g100750"/>
</dbReference>
<evidence type="ECO:0000313" key="2">
    <source>
        <dbReference type="EnsemblPlants" id="AES81803"/>
    </source>
</evidence>
<dbReference type="HOGENOM" id="CLU_3017328_0_0_1"/>
<name>G7L1R2_MEDTR</name>